<proteinExistence type="inferred from homology"/>
<dbReference type="SUPFAM" id="SSF47729">
    <property type="entry name" value="IHF-like DNA-binding proteins"/>
    <property type="match status" value="1"/>
</dbReference>
<dbReference type="GO" id="GO:0005829">
    <property type="term" value="C:cytosol"/>
    <property type="evidence" value="ECO:0007669"/>
    <property type="project" value="TreeGrafter"/>
</dbReference>
<dbReference type="Pfam" id="PF00216">
    <property type="entry name" value="Bac_DNA_binding"/>
    <property type="match status" value="1"/>
</dbReference>
<comment type="caution">
    <text evidence="4">The sequence shown here is derived from an EMBL/GenBank/DDBJ whole genome shotgun (WGS) entry which is preliminary data.</text>
</comment>
<keyword evidence="2 4" id="KW-0238">DNA-binding</keyword>
<dbReference type="AlphaFoldDB" id="A0A0C1H928"/>
<name>A0A0C1H928_9BACT</name>
<evidence type="ECO:0000256" key="1">
    <source>
        <dbReference type="ARBA" id="ARBA00010529"/>
    </source>
</evidence>
<comment type="similarity">
    <text evidence="1 3">Belongs to the bacterial histone-like protein family.</text>
</comment>
<organism evidence="4 5">
    <name type="scientific">Candidatus Protochlamydia amoebophila</name>
    <dbReference type="NCBI Taxonomy" id="362787"/>
    <lineage>
        <taxon>Bacteria</taxon>
        <taxon>Pseudomonadati</taxon>
        <taxon>Chlamydiota</taxon>
        <taxon>Chlamydiia</taxon>
        <taxon>Parachlamydiales</taxon>
        <taxon>Parachlamydiaceae</taxon>
        <taxon>Candidatus Protochlamydia</taxon>
    </lineage>
</organism>
<sequence>MKKMKECGLMATSTKKSTMTKKKLINSISQDKGIHPNDVRHVIQAFLDKITDCLSQGERLEFREFGVFEVVERKQKIGRNPKNAAVPIVIPARQAVKFTPGKKMRQVVEMEESYLAEISS</sequence>
<reference evidence="4 5" key="1">
    <citation type="journal article" date="2014" name="Mol. Biol. Evol.">
        <title>Massive expansion of Ubiquitination-related gene families within the Chlamydiae.</title>
        <authorList>
            <person name="Domman D."/>
            <person name="Collingro A."/>
            <person name="Lagkouvardos I."/>
            <person name="Gehre L."/>
            <person name="Weinmaier T."/>
            <person name="Rattei T."/>
            <person name="Subtil A."/>
            <person name="Horn M."/>
        </authorList>
    </citation>
    <scope>NUCLEOTIDE SEQUENCE [LARGE SCALE GENOMIC DNA]</scope>
    <source>
        <strain evidence="4 5">EI2</strain>
    </source>
</reference>
<evidence type="ECO:0000256" key="2">
    <source>
        <dbReference type="ARBA" id="ARBA00023125"/>
    </source>
</evidence>
<dbReference type="PATRIC" id="fig|362787.3.peg.1459"/>
<gene>
    <name evidence="4" type="primary">hup</name>
    <name evidence="4" type="ORF">DB44_DT00230</name>
</gene>
<evidence type="ECO:0000313" key="5">
    <source>
        <dbReference type="Proteomes" id="UP000031465"/>
    </source>
</evidence>
<dbReference type="PANTHER" id="PTHR33175:SF2">
    <property type="entry name" value="INTEGRATION HOST FACTOR SUBUNIT ALPHA"/>
    <property type="match status" value="1"/>
</dbReference>
<dbReference type="InterPro" id="IPR010992">
    <property type="entry name" value="IHF-like_DNA-bd_dom_sf"/>
</dbReference>
<dbReference type="PANTHER" id="PTHR33175">
    <property type="entry name" value="DNA-BINDING PROTEIN HU"/>
    <property type="match status" value="1"/>
</dbReference>
<accession>A0A0C1H928</accession>
<protein>
    <submittedName>
        <fullName evidence="4">Putative DNA-binding protein HU</fullName>
    </submittedName>
</protein>
<dbReference type="SMART" id="SM00411">
    <property type="entry name" value="BHL"/>
    <property type="match status" value="1"/>
</dbReference>
<dbReference type="EMBL" id="JSAN01000092">
    <property type="protein sequence ID" value="KIC71388.1"/>
    <property type="molecule type" value="Genomic_DNA"/>
</dbReference>
<evidence type="ECO:0000313" key="4">
    <source>
        <dbReference type="EMBL" id="KIC71388.1"/>
    </source>
</evidence>
<dbReference type="Proteomes" id="UP000031465">
    <property type="component" value="Unassembled WGS sequence"/>
</dbReference>
<evidence type="ECO:0000256" key="3">
    <source>
        <dbReference type="RuleBase" id="RU003939"/>
    </source>
</evidence>
<dbReference type="GO" id="GO:0030527">
    <property type="term" value="F:structural constituent of chromatin"/>
    <property type="evidence" value="ECO:0007669"/>
    <property type="project" value="InterPro"/>
</dbReference>
<dbReference type="CDD" id="cd13832">
    <property type="entry name" value="IHF"/>
    <property type="match status" value="1"/>
</dbReference>
<dbReference type="GO" id="GO:0003677">
    <property type="term" value="F:DNA binding"/>
    <property type="evidence" value="ECO:0007669"/>
    <property type="project" value="UniProtKB-KW"/>
</dbReference>
<dbReference type="Gene3D" id="4.10.520.10">
    <property type="entry name" value="IHF-like DNA-binding proteins"/>
    <property type="match status" value="1"/>
</dbReference>
<dbReference type="OMA" id="ISQEKQC"/>
<dbReference type="InterPro" id="IPR000119">
    <property type="entry name" value="Hist_DNA-bd"/>
</dbReference>